<accession>A0A1Y2LXN5</accession>
<dbReference type="PANTHER" id="PTHR33339:SF1">
    <property type="entry name" value="LYSM DOMAIN-CONTAINING PROTEIN"/>
    <property type="match status" value="1"/>
</dbReference>
<organism evidence="2 3">
    <name type="scientific">Epicoccum nigrum</name>
    <name type="common">Soil fungus</name>
    <name type="synonym">Epicoccum purpurascens</name>
    <dbReference type="NCBI Taxonomy" id="105696"/>
    <lineage>
        <taxon>Eukaryota</taxon>
        <taxon>Fungi</taxon>
        <taxon>Dikarya</taxon>
        <taxon>Ascomycota</taxon>
        <taxon>Pezizomycotina</taxon>
        <taxon>Dothideomycetes</taxon>
        <taxon>Pleosporomycetidae</taxon>
        <taxon>Pleosporales</taxon>
        <taxon>Pleosporineae</taxon>
        <taxon>Didymellaceae</taxon>
        <taxon>Epicoccum</taxon>
    </lineage>
</organism>
<evidence type="ECO:0000313" key="2">
    <source>
        <dbReference type="EMBL" id="OSS47738.1"/>
    </source>
</evidence>
<evidence type="ECO:0000256" key="1">
    <source>
        <dbReference type="SAM" id="SignalP"/>
    </source>
</evidence>
<dbReference type="PANTHER" id="PTHR33339">
    <property type="entry name" value="LYSM DOMAIN-CONTAINING PROTEIN"/>
    <property type="match status" value="1"/>
</dbReference>
<protein>
    <recommendedName>
        <fullName evidence="4">Chitinase</fullName>
    </recommendedName>
</protein>
<dbReference type="Proteomes" id="UP000193240">
    <property type="component" value="Unassembled WGS sequence"/>
</dbReference>
<sequence length="474" mass="52592">MKTRTNLLLLLTTTLVASQIPPAYRREEFDDGNPLENWPQLCKDVSKRSPNKVWEKGNLGGTLKIFATMGNGYEDYVANPNNQIKSFPRFIADSLGYNFDWDCDGSECEMGDTADEKCEKTKNAAYNYLYLESARNYWSYLKSFQEAIEDARVYIHGQIPSMFDDFGDPVKDDDGWSDTIGMMTGVAGIFAALLPPGPGTAAGIGLGLIDTFTGMMAPEQEKEEKFDKFADASSTFSDNVDKIISTIQDHITKEYEQPLEWEGTGTHAIHTAIDGDTLFKLINTGEYAGRSLDNRRIKPQDSKVRGSLAAPIINAIWRRAKVFVIRFDGKGFQDAGIDLCAEDDTQIGCKDDDKSLYMIAQWSRSSEDFHNVQGIDRLGNFKLSPAEVIAGVIKNHDTGGYDYKPGAEELFGRVKEFGNDGLTNGLANVWNLPFCVVGPRKGLSGSLQEKLTFSALGCMDQKDKNGKAWPWGKP</sequence>
<evidence type="ECO:0008006" key="4">
    <source>
        <dbReference type="Google" id="ProtNLM"/>
    </source>
</evidence>
<name>A0A1Y2LXN5_EPING</name>
<gene>
    <name evidence="2" type="ORF">B5807_06691</name>
</gene>
<dbReference type="InParanoid" id="A0A1Y2LXN5"/>
<feature type="chain" id="PRO_5013231724" description="Chitinase" evidence="1">
    <location>
        <begin position="19"/>
        <end position="474"/>
    </location>
</feature>
<feature type="signal peptide" evidence="1">
    <location>
        <begin position="1"/>
        <end position="18"/>
    </location>
</feature>
<keyword evidence="1" id="KW-0732">Signal</keyword>
<evidence type="ECO:0000313" key="3">
    <source>
        <dbReference type="Proteomes" id="UP000193240"/>
    </source>
</evidence>
<dbReference type="AlphaFoldDB" id="A0A1Y2LXN5"/>
<reference evidence="2 3" key="1">
    <citation type="journal article" date="2017" name="Genome Announc.">
        <title>Genome sequence of the saprophytic ascomycete Epicoccum nigrum ICMP 19927 strain isolated from New Zealand.</title>
        <authorList>
            <person name="Fokin M."/>
            <person name="Fleetwood D."/>
            <person name="Weir B.S."/>
            <person name="Villas-Boas S.G."/>
        </authorList>
    </citation>
    <scope>NUCLEOTIDE SEQUENCE [LARGE SCALE GENOMIC DNA]</scope>
    <source>
        <strain evidence="2 3">ICMP 19927</strain>
    </source>
</reference>
<proteinExistence type="predicted"/>
<dbReference type="EMBL" id="KZ107847">
    <property type="protein sequence ID" value="OSS47738.1"/>
    <property type="molecule type" value="Genomic_DNA"/>
</dbReference>
<keyword evidence="3" id="KW-1185">Reference proteome</keyword>